<keyword evidence="1" id="KW-1133">Transmembrane helix</keyword>
<proteinExistence type="predicted"/>
<comment type="caution">
    <text evidence="2">The sequence shown here is derived from an EMBL/GenBank/DDBJ whole genome shotgun (WGS) entry which is preliminary data.</text>
</comment>
<keyword evidence="1" id="KW-0812">Transmembrane</keyword>
<organism evidence="2 3">
    <name type="scientific">Podospora didyma</name>
    <dbReference type="NCBI Taxonomy" id="330526"/>
    <lineage>
        <taxon>Eukaryota</taxon>
        <taxon>Fungi</taxon>
        <taxon>Dikarya</taxon>
        <taxon>Ascomycota</taxon>
        <taxon>Pezizomycotina</taxon>
        <taxon>Sordariomycetes</taxon>
        <taxon>Sordariomycetidae</taxon>
        <taxon>Sordariales</taxon>
        <taxon>Podosporaceae</taxon>
        <taxon>Podospora</taxon>
    </lineage>
</organism>
<feature type="transmembrane region" description="Helical" evidence="1">
    <location>
        <begin position="69"/>
        <end position="92"/>
    </location>
</feature>
<accession>A0AAE0NSB9</accession>
<keyword evidence="1" id="KW-0472">Membrane</keyword>
<dbReference type="EMBL" id="JAULSW010000003">
    <property type="protein sequence ID" value="KAK3386777.1"/>
    <property type="molecule type" value="Genomic_DNA"/>
</dbReference>
<keyword evidence="3" id="KW-1185">Reference proteome</keyword>
<sequence>MGEGKPITQRWLAHNHVMANTLYRPDTSCKVHHQPSWSQRFITPLSSASNHGPETPRARKFLGRLLRRLAWLFWPGFLLCLLKLRIIWIVLLLRTLRLLLLLSSTSLRRRLILLAHPWQRRQSLQVRRCIRNTLILPIRSHHKRARDGRVGICVVVDKRDACARPRLGYSSRDPRLDRHVMVPPNGVARVVSVGDDHERVAVDDLRDPRVVPFLDETVGGVVQRDASREPVVCRDDARLHQSLRERALPAAYIFVSSPGDFYTSYAIDGDGVVCSSVVGAHGLGHDLDAVMQINQRLTILSENNRRKKTMVNLLWFRRMLLNLKKSTSKRQ</sequence>
<name>A0AAE0NSB9_9PEZI</name>
<reference evidence="2" key="2">
    <citation type="submission" date="2023-06" db="EMBL/GenBank/DDBJ databases">
        <authorList>
            <consortium name="Lawrence Berkeley National Laboratory"/>
            <person name="Haridas S."/>
            <person name="Hensen N."/>
            <person name="Bonometti L."/>
            <person name="Westerberg I."/>
            <person name="Brannstrom I.O."/>
            <person name="Guillou S."/>
            <person name="Cros-Aarteil S."/>
            <person name="Calhoun S."/>
            <person name="Kuo A."/>
            <person name="Mondo S."/>
            <person name="Pangilinan J."/>
            <person name="Riley R."/>
            <person name="LaButti K."/>
            <person name="Andreopoulos B."/>
            <person name="Lipzen A."/>
            <person name="Chen C."/>
            <person name="Yanf M."/>
            <person name="Daum C."/>
            <person name="Ng V."/>
            <person name="Clum A."/>
            <person name="Steindorff A."/>
            <person name="Ohm R."/>
            <person name="Martin F."/>
            <person name="Silar P."/>
            <person name="Natvig D."/>
            <person name="Lalanne C."/>
            <person name="Gautier V."/>
            <person name="Ament-velasquez S.L."/>
            <person name="Kruys A."/>
            <person name="Hutchinson M.I."/>
            <person name="Powell A.J."/>
            <person name="Barry K."/>
            <person name="Miller A.N."/>
            <person name="Grigoriev I.V."/>
            <person name="Debuchy R."/>
            <person name="Gladieux P."/>
            <person name="Thoren M.H."/>
            <person name="Johannesson H."/>
        </authorList>
    </citation>
    <scope>NUCLEOTIDE SEQUENCE</scope>
    <source>
        <strain evidence="2">CBS 232.78</strain>
    </source>
</reference>
<protein>
    <submittedName>
        <fullName evidence="2">Uncharacterized protein</fullName>
    </submittedName>
</protein>
<dbReference type="Proteomes" id="UP001285441">
    <property type="component" value="Unassembled WGS sequence"/>
</dbReference>
<evidence type="ECO:0000313" key="3">
    <source>
        <dbReference type="Proteomes" id="UP001285441"/>
    </source>
</evidence>
<gene>
    <name evidence="2" type="ORF">B0H63DRAFT_140700</name>
</gene>
<evidence type="ECO:0000256" key="1">
    <source>
        <dbReference type="SAM" id="Phobius"/>
    </source>
</evidence>
<evidence type="ECO:0000313" key="2">
    <source>
        <dbReference type="EMBL" id="KAK3386777.1"/>
    </source>
</evidence>
<reference evidence="2" key="1">
    <citation type="journal article" date="2023" name="Mol. Phylogenet. Evol.">
        <title>Genome-scale phylogeny and comparative genomics of the fungal order Sordariales.</title>
        <authorList>
            <person name="Hensen N."/>
            <person name="Bonometti L."/>
            <person name="Westerberg I."/>
            <person name="Brannstrom I.O."/>
            <person name="Guillou S."/>
            <person name="Cros-Aarteil S."/>
            <person name="Calhoun S."/>
            <person name="Haridas S."/>
            <person name="Kuo A."/>
            <person name="Mondo S."/>
            <person name="Pangilinan J."/>
            <person name="Riley R."/>
            <person name="LaButti K."/>
            <person name="Andreopoulos B."/>
            <person name="Lipzen A."/>
            <person name="Chen C."/>
            <person name="Yan M."/>
            <person name="Daum C."/>
            <person name="Ng V."/>
            <person name="Clum A."/>
            <person name="Steindorff A."/>
            <person name="Ohm R.A."/>
            <person name="Martin F."/>
            <person name="Silar P."/>
            <person name="Natvig D.O."/>
            <person name="Lalanne C."/>
            <person name="Gautier V."/>
            <person name="Ament-Velasquez S.L."/>
            <person name="Kruys A."/>
            <person name="Hutchinson M.I."/>
            <person name="Powell A.J."/>
            <person name="Barry K."/>
            <person name="Miller A.N."/>
            <person name="Grigoriev I.V."/>
            <person name="Debuchy R."/>
            <person name="Gladieux P."/>
            <person name="Hiltunen Thoren M."/>
            <person name="Johannesson H."/>
        </authorList>
    </citation>
    <scope>NUCLEOTIDE SEQUENCE</scope>
    <source>
        <strain evidence="2">CBS 232.78</strain>
    </source>
</reference>
<dbReference type="AlphaFoldDB" id="A0AAE0NSB9"/>